<sequence length="125" mass="15645">MDNFFQNCPPKMEDQGRHLSDFQSSTRRDEYIKYVNDIYRDDQYRLFLQMNGKEMLDREWAYNNKYNRCWVNDCIHHYPTRSLPRHYWQEREAYDSIFNVNTRKQMEPLRKCTHFKDYRVHSDSQ</sequence>
<gene>
    <name evidence="1" type="ORF">Fadolivirus_1_549</name>
</gene>
<dbReference type="EMBL" id="MT418680">
    <property type="protein sequence ID" value="QKF94007.1"/>
    <property type="molecule type" value="Genomic_DNA"/>
</dbReference>
<proteinExistence type="predicted"/>
<dbReference type="Proteomes" id="UP001162001">
    <property type="component" value="Segment"/>
</dbReference>
<organism evidence="1 2">
    <name type="scientific">Fadolivirus FV1/VV64</name>
    <dbReference type="NCBI Taxonomy" id="3070911"/>
    <lineage>
        <taxon>Viruses</taxon>
        <taxon>Varidnaviria</taxon>
        <taxon>Bamfordvirae</taxon>
        <taxon>Nucleocytoviricota</taxon>
        <taxon>Megaviricetes</taxon>
        <taxon>Imitervirales</taxon>
        <taxon>Mimiviridae</taxon>
        <taxon>Klosneuvirinae</taxon>
        <taxon>Fadolivirus</taxon>
        <taxon>Fadolivirus algeromassiliense</taxon>
    </lineage>
</organism>
<name>A0A7D3QUB6_9VIRU</name>
<evidence type="ECO:0000313" key="2">
    <source>
        <dbReference type="Proteomes" id="UP001162001"/>
    </source>
</evidence>
<reference evidence="1 2" key="1">
    <citation type="submission" date="2020-04" db="EMBL/GenBank/DDBJ databases">
        <title>Advantages and limits of metagenomic assembly and binning of a giant virus.</title>
        <authorList>
            <person name="Schulz F."/>
            <person name="Andreani J."/>
            <person name="Francis R."/>
            <person name="Boudjemaa H."/>
            <person name="Bou Khalil J.Y."/>
            <person name="Lee J."/>
            <person name="La Scola B."/>
            <person name="Woyke T."/>
        </authorList>
    </citation>
    <scope>NUCLEOTIDE SEQUENCE [LARGE SCALE GENOMIC DNA]</scope>
    <source>
        <strain evidence="1 2">FV1/VV64</strain>
    </source>
</reference>
<protein>
    <submittedName>
        <fullName evidence="1">Uncharacterized protein</fullName>
    </submittedName>
</protein>
<accession>A0A7D3QUB6</accession>
<keyword evidence="2" id="KW-1185">Reference proteome</keyword>
<evidence type="ECO:0000313" key="1">
    <source>
        <dbReference type="EMBL" id="QKF94007.1"/>
    </source>
</evidence>